<dbReference type="EMBL" id="CP084932">
    <property type="protein sequence ID" value="USI75212.1"/>
    <property type="molecule type" value="Genomic_DNA"/>
</dbReference>
<keyword evidence="2" id="KW-1185">Reference proteome</keyword>
<accession>A0ABY4XE36</accession>
<dbReference type="RefSeq" id="WP_252169022.1">
    <property type="nucleotide sequence ID" value="NZ_CP084932.1"/>
</dbReference>
<evidence type="ECO:0000313" key="2">
    <source>
        <dbReference type="Proteomes" id="UP001056937"/>
    </source>
</evidence>
<organism evidence="1 2">
    <name type="scientific">Sphingomonas morindae</name>
    <dbReference type="NCBI Taxonomy" id="1541170"/>
    <lineage>
        <taxon>Bacteria</taxon>
        <taxon>Pseudomonadati</taxon>
        <taxon>Pseudomonadota</taxon>
        <taxon>Alphaproteobacteria</taxon>
        <taxon>Sphingomonadales</taxon>
        <taxon>Sphingomonadaceae</taxon>
        <taxon>Sphingomonas</taxon>
    </lineage>
</organism>
<name>A0ABY4XE36_9SPHN</name>
<gene>
    <name evidence="1" type="ORF">LHA26_19450</name>
</gene>
<protein>
    <submittedName>
        <fullName evidence="1">Uncharacterized protein</fullName>
    </submittedName>
</protein>
<evidence type="ECO:0000313" key="1">
    <source>
        <dbReference type="EMBL" id="USI75212.1"/>
    </source>
</evidence>
<dbReference type="Proteomes" id="UP001056937">
    <property type="component" value="Plasmid p1"/>
</dbReference>
<keyword evidence="1" id="KW-0614">Plasmid</keyword>
<reference evidence="1" key="1">
    <citation type="journal article" date="2022" name="Toxins">
        <title>Genomic Analysis of Sphingopyxis sp. USTB-05 for Biodegrading Cyanobacterial Hepatotoxins.</title>
        <authorList>
            <person name="Liu C."/>
            <person name="Xu Q."/>
            <person name="Zhao Z."/>
            <person name="Zhang H."/>
            <person name="Liu X."/>
            <person name="Yin C."/>
            <person name="Liu Y."/>
            <person name="Yan H."/>
        </authorList>
    </citation>
    <scope>NUCLEOTIDE SEQUENCE</scope>
    <source>
        <strain evidence="1">NBD5</strain>
    </source>
</reference>
<proteinExistence type="predicted"/>
<geneLocation type="plasmid" evidence="1 2">
    <name>p1</name>
</geneLocation>
<sequence length="192" mass="21230">MSITFRIATASDDQPGPVATINARQLAAFRAYLREEGERLGLALLDPDSDEDRVLALNFEARVCPLALASVARVFDHDAAVIAVLDEAQFRDRRIAVWWYESDRVIRMRPSLTSDHGAELDLAESDAHALLEGLGLNPDDVGEIPIDTIRGRLANPAIRRRAEADGISTMLERLERLLAIADADDSSRLEWA</sequence>